<dbReference type="GO" id="GO:0004650">
    <property type="term" value="F:polygalacturonase activity"/>
    <property type="evidence" value="ECO:0007669"/>
    <property type="project" value="InterPro"/>
</dbReference>
<dbReference type="GO" id="GO:0071555">
    <property type="term" value="P:cell wall organization"/>
    <property type="evidence" value="ECO:0007669"/>
    <property type="project" value="UniProtKB-KW"/>
</dbReference>
<feature type="non-terminal residue" evidence="9">
    <location>
        <position position="1"/>
    </location>
</feature>
<dbReference type="InterPro" id="IPR000743">
    <property type="entry name" value="Glyco_hydro_28"/>
</dbReference>
<evidence type="ECO:0000256" key="6">
    <source>
        <dbReference type="ARBA" id="ARBA00023295"/>
    </source>
</evidence>
<dbReference type="Gene3D" id="2.160.20.10">
    <property type="entry name" value="Single-stranded right-handed beta-helix, Pectin lyase-like"/>
    <property type="match status" value="1"/>
</dbReference>
<evidence type="ECO:0000256" key="2">
    <source>
        <dbReference type="ARBA" id="ARBA00008834"/>
    </source>
</evidence>
<evidence type="ECO:0000256" key="7">
    <source>
        <dbReference type="ARBA" id="ARBA00023316"/>
    </source>
</evidence>
<dbReference type="Proteomes" id="UP001055439">
    <property type="component" value="Chromosome 8"/>
</dbReference>
<gene>
    <name evidence="9" type="ORF">MUK42_36752</name>
</gene>
<dbReference type="SUPFAM" id="SSF51126">
    <property type="entry name" value="Pectin lyase-like"/>
    <property type="match status" value="1"/>
</dbReference>
<dbReference type="EMBL" id="CP097510">
    <property type="protein sequence ID" value="URE30728.1"/>
    <property type="molecule type" value="Genomic_DNA"/>
</dbReference>
<dbReference type="PANTHER" id="PTHR31375">
    <property type="match status" value="1"/>
</dbReference>
<dbReference type="InterPro" id="IPR012334">
    <property type="entry name" value="Pectin_lyas_fold"/>
</dbReference>
<proteinExistence type="inferred from homology"/>
<keyword evidence="7" id="KW-0961">Cell wall biogenesis/degradation</keyword>
<evidence type="ECO:0000256" key="5">
    <source>
        <dbReference type="ARBA" id="ARBA00022801"/>
    </source>
</evidence>
<sequence>SNNDYTSIGSSYTNLTIFNVLCSLGHDISIDSLGKNTSEKNVIGLNVSKCNLIGMTNGVRIKTLQSSPSRLKATDFLFEYIIMNNVYNPIIIHQNYFPSTNYPKKVYLIAPTITKYITRVLN</sequence>
<evidence type="ECO:0000256" key="3">
    <source>
        <dbReference type="ARBA" id="ARBA00022512"/>
    </source>
</evidence>
<dbReference type="GO" id="GO:0005975">
    <property type="term" value="P:carbohydrate metabolic process"/>
    <property type="evidence" value="ECO:0007669"/>
    <property type="project" value="InterPro"/>
</dbReference>
<reference evidence="9" key="1">
    <citation type="submission" date="2022-05" db="EMBL/GenBank/DDBJ databases">
        <title>The Musa troglodytarum L. genome provides insights into the mechanism of non-climacteric behaviour and enrichment of carotenoids.</title>
        <authorList>
            <person name="Wang J."/>
        </authorList>
    </citation>
    <scope>NUCLEOTIDE SEQUENCE</scope>
    <source>
        <tissue evidence="9">Leaf</tissue>
    </source>
</reference>
<organism evidence="9 10">
    <name type="scientific">Musa troglodytarum</name>
    <name type="common">fe'i banana</name>
    <dbReference type="NCBI Taxonomy" id="320322"/>
    <lineage>
        <taxon>Eukaryota</taxon>
        <taxon>Viridiplantae</taxon>
        <taxon>Streptophyta</taxon>
        <taxon>Embryophyta</taxon>
        <taxon>Tracheophyta</taxon>
        <taxon>Spermatophyta</taxon>
        <taxon>Magnoliopsida</taxon>
        <taxon>Liliopsida</taxon>
        <taxon>Zingiberales</taxon>
        <taxon>Musaceae</taxon>
        <taxon>Musa</taxon>
    </lineage>
</organism>
<dbReference type="InterPro" id="IPR011050">
    <property type="entry name" value="Pectin_lyase_fold/virulence"/>
</dbReference>
<keyword evidence="6 8" id="KW-0326">Glycosidase</keyword>
<keyword evidence="10" id="KW-1185">Reference proteome</keyword>
<dbReference type="Pfam" id="PF00295">
    <property type="entry name" value="Glyco_hydro_28"/>
    <property type="match status" value="1"/>
</dbReference>
<evidence type="ECO:0000256" key="1">
    <source>
        <dbReference type="ARBA" id="ARBA00004191"/>
    </source>
</evidence>
<evidence type="ECO:0000313" key="10">
    <source>
        <dbReference type="Proteomes" id="UP001055439"/>
    </source>
</evidence>
<comment type="similarity">
    <text evidence="2 8">Belongs to the glycosyl hydrolase 28 family.</text>
</comment>
<keyword evidence="4" id="KW-0964">Secreted</keyword>
<protein>
    <submittedName>
        <fullName evidence="9">Uncharacterized protein</fullName>
    </submittedName>
</protein>
<keyword evidence="3" id="KW-0134">Cell wall</keyword>
<name>A0A9E7KR35_9LILI</name>
<keyword evidence="5 8" id="KW-0378">Hydrolase</keyword>
<comment type="subcellular location">
    <subcellularLocation>
        <location evidence="1">Secreted</location>
        <location evidence="1">Cell wall</location>
    </subcellularLocation>
</comment>
<dbReference type="OrthoDB" id="187139at2759"/>
<accession>A0A9E7KR35</accession>
<evidence type="ECO:0000256" key="8">
    <source>
        <dbReference type="RuleBase" id="RU361169"/>
    </source>
</evidence>
<dbReference type="AlphaFoldDB" id="A0A9E7KR35"/>
<evidence type="ECO:0000313" key="9">
    <source>
        <dbReference type="EMBL" id="URE30728.1"/>
    </source>
</evidence>
<evidence type="ECO:0000256" key="4">
    <source>
        <dbReference type="ARBA" id="ARBA00022525"/>
    </source>
</evidence>